<evidence type="ECO:0000313" key="2">
    <source>
        <dbReference type="EMBL" id="AVO37397.1"/>
    </source>
</evidence>
<evidence type="ECO:0000256" key="1">
    <source>
        <dbReference type="SAM" id="MobiDB-lite"/>
    </source>
</evidence>
<dbReference type="RefSeq" id="WP_106471708.1">
    <property type="nucleotide sequence ID" value="NZ_CP027665.1"/>
</dbReference>
<proteinExistence type="predicted"/>
<organism evidence="2 3">
    <name type="scientific">Pukyongiella litopenaei</name>
    <dbReference type="NCBI Taxonomy" id="2605946"/>
    <lineage>
        <taxon>Bacteria</taxon>
        <taxon>Pseudomonadati</taxon>
        <taxon>Pseudomonadota</taxon>
        <taxon>Alphaproteobacteria</taxon>
        <taxon>Rhodobacterales</taxon>
        <taxon>Paracoccaceae</taxon>
        <taxon>Pukyongiella</taxon>
    </lineage>
</organism>
<dbReference type="KEGG" id="thas:C6Y53_06520"/>
<evidence type="ECO:0000313" key="3">
    <source>
        <dbReference type="Proteomes" id="UP000237655"/>
    </source>
</evidence>
<name>A0A2S0MNI4_9RHOB</name>
<accession>A0A2S0MNI4</accession>
<dbReference type="AlphaFoldDB" id="A0A2S0MNI4"/>
<protein>
    <submittedName>
        <fullName evidence="2">Uncharacterized protein</fullName>
    </submittedName>
</protein>
<reference evidence="3" key="1">
    <citation type="submission" date="2018-03" db="EMBL/GenBank/DDBJ databases">
        <title>Genomic analysis of the strain SH-1 isolated from shrimp intestine.</title>
        <authorList>
            <person name="Kim Y.-S."/>
            <person name="Kim S.-E."/>
            <person name="Kim K.-H."/>
        </authorList>
    </citation>
    <scope>NUCLEOTIDE SEQUENCE [LARGE SCALE GENOMIC DNA]</scope>
    <source>
        <strain evidence="3">SH-1</strain>
    </source>
</reference>
<sequence length="537" mass="52136">MSVVGRSLYSASAAPNTGLHSAAVIPGLGAGAAFSAYFAVYSTGTNNYRSIWANQDGDCQIFVVSGDLRVRYGNSGSSSGAAVALPLNEWCFVACRFGLNFDGTYDASVEIYRTGDDSTGTASHNTSSVASSIEGDEVHYVLADDPGGSGGVSDDGFQAYLFGFALVDGLWSLDELGCDTSIGEAKVFDAAAEAALIYALRGEDEANPGADNSGNGNHFDVENGGVVLSEIMLPPGASVPSSGGTTYDATASATGAGTATLAATRVRSVSGAATGAASAGLSGTPVKSASATAAGSSAATASATRVRRGSGSAVGGSTASLVATVIKAAAGAAFATSLAAADATAVRNVTGTIGGGSAATMSIGDVPQQASGTAAGASSAALSAIAVRSVTATAIGAAAASADAVAIRRATATVTGSSTASLAPDTEAKLVSATATGGGSAQVSAQRVRRAAAQTAGEGTATASPYRTVALAAHAGGGAAALASPSLIATARATAAGSSSAVLAVGDGIDGRAARVGGITQRTELALSRNRWRLQRR</sequence>
<dbReference type="EMBL" id="CP027665">
    <property type="protein sequence ID" value="AVO37397.1"/>
    <property type="molecule type" value="Genomic_DNA"/>
</dbReference>
<feature type="region of interest" description="Disordered" evidence="1">
    <location>
        <begin position="297"/>
        <end position="316"/>
    </location>
</feature>
<dbReference type="Proteomes" id="UP000237655">
    <property type="component" value="Chromosome"/>
</dbReference>
<gene>
    <name evidence="2" type="ORF">C6Y53_06520</name>
</gene>
<keyword evidence="3" id="KW-1185">Reference proteome</keyword>